<comment type="caution">
    <text evidence="2">The sequence shown here is derived from an EMBL/GenBank/DDBJ whole genome shotgun (WGS) entry which is preliminary data.</text>
</comment>
<feature type="compositionally biased region" description="Acidic residues" evidence="1">
    <location>
        <begin position="77"/>
        <end position="86"/>
    </location>
</feature>
<feature type="compositionally biased region" description="Polar residues" evidence="1">
    <location>
        <begin position="138"/>
        <end position="150"/>
    </location>
</feature>
<evidence type="ECO:0000256" key="1">
    <source>
        <dbReference type="SAM" id="MobiDB-lite"/>
    </source>
</evidence>
<dbReference type="EMBL" id="JAIXMP010000036">
    <property type="protein sequence ID" value="KAI9249156.1"/>
    <property type="molecule type" value="Genomic_DNA"/>
</dbReference>
<feature type="compositionally biased region" description="Basic and acidic residues" evidence="1">
    <location>
        <begin position="126"/>
        <end position="137"/>
    </location>
</feature>
<proteinExistence type="predicted"/>
<feature type="region of interest" description="Disordered" evidence="1">
    <location>
        <begin position="16"/>
        <end position="150"/>
    </location>
</feature>
<feature type="compositionally biased region" description="Acidic residues" evidence="1">
    <location>
        <begin position="614"/>
        <end position="629"/>
    </location>
</feature>
<dbReference type="Pfam" id="PF04910">
    <property type="entry name" value="Tcf25"/>
    <property type="match status" value="1"/>
</dbReference>
<sequence>MSSRALRRLQKQKLEEELATANNDSDQEVQVPAAAPQKNLFDLLNEGVDDIDDEVDEEEQEQTKEIIEEKKASPVIVEDEESEEENPAAPATVSKSKKNKKKKAKAKAKAKKQKDVSDMSMQELENALKELKDEDRNSQGTTATDESAKLNSTNNEFIHVNYRNLDAEAEMKRMFGSRIVNSETRGRVLKRSKLATPKVDWAPYKRNGLGMELVETKNGVSYYTFKHNEEYQDAQLEFLNAVATHDPNALMFLVSRYPYHVDGLLQVSEMAKQSGDWTVAGDCIERALYACERAFHPHFTFGSGTVRLDYRRSENRSFFLAIFRHIQFLTRRGCWRTAFEFCKLLLSLDPDSDPMGALLAIDSYALTAKEYSYVADMASTWKTNGKLYPVDIHSLPNMAYSSAYAKFKLAPKESNTILQSAIKKFPSVVPRLLEKLGESGLDDQPFLQTSTNSYLDLLQQLFVERTYELFKEPEVFAWLKENAQAVSTKLKNAHKRVDCTDNEEIPLSVSRHIVLTDIQRLLSYLPSAVTSESYHMYDPLPPPDSVTAYDLSDRMRQPGPAGQGFFNNILQNLLGDRRLPADRMREIHDLVRQVRQEQQNQRGDQLPGTFPGAEYDDQADGDYDDDENYVDNNDNDQHDGHHATDQDIQDLLNAVTDDDLEVQQALAAEYEHQRDEHNARQRQ</sequence>
<protein>
    <submittedName>
        <fullName evidence="2">Transcriptional repressor TCF25-domain-containing protein</fullName>
    </submittedName>
</protein>
<reference evidence="2" key="2">
    <citation type="submission" date="2023-02" db="EMBL/GenBank/DDBJ databases">
        <authorList>
            <consortium name="DOE Joint Genome Institute"/>
            <person name="Mondo S.J."/>
            <person name="Chang Y."/>
            <person name="Wang Y."/>
            <person name="Ahrendt S."/>
            <person name="Andreopoulos W."/>
            <person name="Barry K."/>
            <person name="Beard J."/>
            <person name="Benny G.L."/>
            <person name="Blankenship S."/>
            <person name="Bonito G."/>
            <person name="Cuomo C."/>
            <person name="Desiro A."/>
            <person name="Gervers K.A."/>
            <person name="Hundley H."/>
            <person name="Kuo A."/>
            <person name="LaButti K."/>
            <person name="Lang B.F."/>
            <person name="Lipzen A."/>
            <person name="O'Donnell K."/>
            <person name="Pangilinan J."/>
            <person name="Reynolds N."/>
            <person name="Sandor L."/>
            <person name="Smith M.W."/>
            <person name="Tsang A."/>
            <person name="Grigoriev I.V."/>
            <person name="Stajich J.E."/>
            <person name="Spatafora J.W."/>
        </authorList>
    </citation>
    <scope>NUCLEOTIDE SEQUENCE</scope>
    <source>
        <strain evidence="2">RSA 2281</strain>
    </source>
</reference>
<dbReference type="InterPro" id="IPR006994">
    <property type="entry name" value="TCF25/Rqc1"/>
</dbReference>
<feature type="compositionally biased region" description="Low complexity" evidence="1">
    <location>
        <begin position="596"/>
        <end position="605"/>
    </location>
</feature>
<keyword evidence="3" id="KW-1185">Reference proteome</keyword>
<name>A0AAD5JQH4_9FUNG</name>
<feature type="compositionally biased region" description="Basic residues" evidence="1">
    <location>
        <begin position="95"/>
        <end position="112"/>
    </location>
</feature>
<dbReference type="PANTHER" id="PTHR22684">
    <property type="entry name" value="NULP1-RELATED"/>
    <property type="match status" value="1"/>
</dbReference>
<feature type="compositionally biased region" description="Basic and acidic residues" evidence="1">
    <location>
        <begin position="635"/>
        <end position="645"/>
    </location>
</feature>
<dbReference type="PANTHER" id="PTHR22684:SF0">
    <property type="entry name" value="RIBOSOME QUALITY CONTROL COMPLEX SUBUNIT TCF25"/>
    <property type="match status" value="1"/>
</dbReference>
<feature type="region of interest" description="Disordered" evidence="1">
    <location>
        <begin position="594"/>
        <end position="656"/>
    </location>
</feature>
<evidence type="ECO:0000313" key="2">
    <source>
        <dbReference type="EMBL" id="KAI9249156.1"/>
    </source>
</evidence>
<dbReference type="AlphaFoldDB" id="A0AAD5JQH4"/>
<dbReference type="GO" id="GO:1990116">
    <property type="term" value="P:ribosome-associated ubiquitin-dependent protein catabolic process"/>
    <property type="evidence" value="ECO:0007669"/>
    <property type="project" value="TreeGrafter"/>
</dbReference>
<accession>A0AAD5JQH4</accession>
<dbReference type="Proteomes" id="UP001209540">
    <property type="component" value="Unassembled WGS sequence"/>
</dbReference>
<dbReference type="GO" id="GO:1990112">
    <property type="term" value="C:RQC complex"/>
    <property type="evidence" value="ECO:0007669"/>
    <property type="project" value="TreeGrafter"/>
</dbReference>
<feature type="compositionally biased region" description="Basic and acidic residues" evidence="1">
    <location>
        <begin position="61"/>
        <end position="72"/>
    </location>
</feature>
<dbReference type="GO" id="GO:0072344">
    <property type="term" value="P:rescue of stalled ribosome"/>
    <property type="evidence" value="ECO:0007669"/>
    <property type="project" value="TreeGrafter"/>
</dbReference>
<organism evidence="2 3">
    <name type="scientific">Phascolomyces articulosus</name>
    <dbReference type="NCBI Taxonomy" id="60185"/>
    <lineage>
        <taxon>Eukaryota</taxon>
        <taxon>Fungi</taxon>
        <taxon>Fungi incertae sedis</taxon>
        <taxon>Mucoromycota</taxon>
        <taxon>Mucoromycotina</taxon>
        <taxon>Mucoromycetes</taxon>
        <taxon>Mucorales</taxon>
        <taxon>Lichtheimiaceae</taxon>
        <taxon>Phascolomyces</taxon>
    </lineage>
</organism>
<gene>
    <name evidence="2" type="ORF">BDA99DRAFT_524168</name>
</gene>
<reference evidence="2" key="1">
    <citation type="journal article" date="2022" name="IScience">
        <title>Evolution of zygomycete secretomes and the origins of terrestrial fungal ecologies.</title>
        <authorList>
            <person name="Chang Y."/>
            <person name="Wang Y."/>
            <person name="Mondo S."/>
            <person name="Ahrendt S."/>
            <person name="Andreopoulos W."/>
            <person name="Barry K."/>
            <person name="Beard J."/>
            <person name="Benny G.L."/>
            <person name="Blankenship S."/>
            <person name="Bonito G."/>
            <person name="Cuomo C."/>
            <person name="Desiro A."/>
            <person name="Gervers K.A."/>
            <person name="Hundley H."/>
            <person name="Kuo A."/>
            <person name="LaButti K."/>
            <person name="Lang B.F."/>
            <person name="Lipzen A."/>
            <person name="O'Donnell K."/>
            <person name="Pangilinan J."/>
            <person name="Reynolds N."/>
            <person name="Sandor L."/>
            <person name="Smith M.E."/>
            <person name="Tsang A."/>
            <person name="Grigoriev I.V."/>
            <person name="Stajich J.E."/>
            <person name="Spatafora J.W."/>
        </authorList>
    </citation>
    <scope>NUCLEOTIDE SEQUENCE</scope>
    <source>
        <strain evidence="2">RSA 2281</strain>
    </source>
</reference>
<feature type="compositionally biased region" description="Acidic residues" evidence="1">
    <location>
        <begin position="47"/>
        <end position="60"/>
    </location>
</feature>
<evidence type="ECO:0000313" key="3">
    <source>
        <dbReference type="Proteomes" id="UP001209540"/>
    </source>
</evidence>